<dbReference type="EMBL" id="FNBD01000003">
    <property type="protein sequence ID" value="SDE70938.1"/>
    <property type="molecule type" value="Genomic_DNA"/>
</dbReference>
<dbReference type="CDD" id="cd00130">
    <property type="entry name" value="PAS"/>
    <property type="match status" value="2"/>
</dbReference>
<proteinExistence type="predicted"/>
<dbReference type="InterPro" id="IPR003594">
    <property type="entry name" value="HATPase_dom"/>
</dbReference>
<dbReference type="EC" id="2.7.13.3" evidence="2"/>
<feature type="domain" description="PAC" evidence="8">
    <location>
        <begin position="445"/>
        <end position="497"/>
    </location>
</feature>
<dbReference type="Gene3D" id="2.10.70.100">
    <property type="match status" value="1"/>
</dbReference>
<evidence type="ECO:0000259" key="7">
    <source>
        <dbReference type="PROSITE" id="PS50112"/>
    </source>
</evidence>
<gene>
    <name evidence="9" type="ORF">SAMN04487992_10326</name>
</gene>
<dbReference type="SUPFAM" id="SSF55874">
    <property type="entry name" value="ATPase domain of HSP90 chaperone/DNA topoisomerase II/histidine kinase"/>
    <property type="match status" value="1"/>
</dbReference>
<dbReference type="InterPro" id="IPR001610">
    <property type="entry name" value="PAC"/>
</dbReference>
<dbReference type="PROSITE" id="PS50112">
    <property type="entry name" value="PAS"/>
    <property type="match status" value="1"/>
</dbReference>
<organism evidence="9 10">
    <name type="scientific">Cellulophaga baltica</name>
    <dbReference type="NCBI Taxonomy" id="76594"/>
    <lineage>
        <taxon>Bacteria</taxon>
        <taxon>Pseudomonadati</taxon>
        <taxon>Bacteroidota</taxon>
        <taxon>Flavobacteriia</taxon>
        <taxon>Flavobacteriales</taxon>
        <taxon>Flavobacteriaceae</taxon>
        <taxon>Cellulophaga</taxon>
    </lineage>
</organism>
<dbReference type="Pfam" id="PF13426">
    <property type="entry name" value="PAS_9"/>
    <property type="match status" value="1"/>
</dbReference>
<protein>
    <recommendedName>
        <fullName evidence="2">histidine kinase</fullName>
        <ecNumber evidence="2">2.7.13.3</ecNumber>
    </recommendedName>
</protein>
<evidence type="ECO:0000259" key="6">
    <source>
        <dbReference type="PROSITE" id="PS50109"/>
    </source>
</evidence>
<keyword evidence="3" id="KW-0597">Phosphoprotein</keyword>
<feature type="domain" description="PAC" evidence="8">
    <location>
        <begin position="318"/>
        <end position="370"/>
    </location>
</feature>
<dbReference type="PRINTS" id="PR00344">
    <property type="entry name" value="BCTRLSENSOR"/>
</dbReference>
<dbReference type="InterPro" id="IPR013655">
    <property type="entry name" value="PAS_fold_3"/>
</dbReference>
<keyword evidence="10" id="KW-1185">Reference proteome</keyword>
<dbReference type="Gene3D" id="3.30.565.10">
    <property type="entry name" value="Histidine kinase-like ATPase, C-terminal domain"/>
    <property type="match status" value="1"/>
</dbReference>
<dbReference type="InterPro" id="IPR052162">
    <property type="entry name" value="Sensor_kinase/Photoreceptor"/>
</dbReference>
<dbReference type="NCBIfam" id="TIGR00229">
    <property type="entry name" value="sensory_box"/>
    <property type="match status" value="1"/>
</dbReference>
<evidence type="ECO:0000256" key="1">
    <source>
        <dbReference type="ARBA" id="ARBA00000085"/>
    </source>
</evidence>
<evidence type="ECO:0000259" key="8">
    <source>
        <dbReference type="PROSITE" id="PS50113"/>
    </source>
</evidence>
<sequence>MSILSSLNYLQDLPIAITVIDLNFKIKNQSSAWLKEFPNDFNSSSISFLEYHSIPQQVKVEVLKMTESQQITPIELEVKNHLNSWYRWKLSPSFSSENNFSGIIIIAKNITEERRERELLKKAEQVAQIGAWELDLISNKLFWTDITRIIHEVPEDYTPTLEKGINFYKAGHHRETITAIVSDSIATGDTWDTELIIITANNTEKWVRARGETEIIDGKCVRVYGTFQDIHEQKLKDIAYTRLAERLKIATKTAKIGIWEYNYTNKNLFWSDEMFDLYKIQKADFDGHKSFWDQSLHPEDREFCMQKVKEAFELKKDLEVEFRIILPNGKIRNIKSVAYTEVDIFGDAKKLVGANWDVTELIYTQLQLTKSEESMQQAFENSSVGMALIGLEGNWIDVNSSLCTSVGYSREEMIQKKIIEVTHPHDWTKDSHFIKKMHEGKLTNYTIEKRFFHKDGTIVNALLTVTTVHKVNGKLSHFIAQVIDVTAMIASENKTKSLLEITKHQNESLLNFAHIVSHNLRSHSTNLSMLTNFLKEETDNGEKVNLERMLSDASESLSETVHHLNEVVHITTNTQENLSNVNLFDSIKRVEKNILALLKEKNASCNILVEKDVIIKAVPAYLDSILLNLFTNSVKYSSQERNLEIHIKNKITNNQVTLHFSDNGQGIDLKRHGEKLFGMYKTFHNHKDAKGIGLFITKNQVEAMNGSITVHSTVNKGTTFVLTFEKA</sequence>
<feature type="domain" description="PAS" evidence="7">
    <location>
        <begin position="371"/>
        <end position="426"/>
    </location>
</feature>
<dbReference type="SMART" id="SM00091">
    <property type="entry name" value="PAS"/>
    <property type="match status" value="2"/>
</dbReference>
<dbReference type="eggNOG" id="COG2205">
    <property type="taxonomic scope" value="Bacteria"/>
</dbReference>
<comment type="catalytic activity">
    <reaction evidence="1">
        <text>ATP + protein L-histidine = ADP + protein N-phospho-L-histidine.</text>
        <dbReference type="EC" id="2.7.13.3"/>
    </reaction>
</comment>
<dbReference type="GO" id="GO:0004673">
    <property type="term" value="F:protein histidine kinase activity"/>
    <property type="evidence" value="ECO:0007669"/>
    <property type="project" value="UniProtKB-EC"/>
</dbReference>
<dbReference type="PANTHER" id="PTHR43304:SF1">
    <property type="entry name" value="PAC DOMAIN-CONTAINING PROTEIN"/>
    <property type="match status" value="1"/>
</dbReference>
<keyword evidence="4" id="KW-0808">Transferase</keyword>
<dbReference type="InterPro" id="IPR036890">
    <property type="entry name" value="HATPase_C_sf"/>
</dbReference>
<dbReference type="InterPro" id="IPR004358">
    <property type="entry name" value="Sig_transdc_His_kin-like_C"/>
</dbReference>
<evidence type="ECO:0000313" key="10">
    <source>
        <dbReference type="Proteomes" id="UP000182114"/>
    </source>
</evidence>
<dbReference type="PROSITE" id="PS50109">
    <property type="entry name" value="HIS_KIN"/>
    <property type="match status" value="1"/>
</dbReference>
<dbReference type="InterPro" id="IPR000014">
    <property type="entry name" value="PAS"/>
</dbReference>
<evidence type="ECO:0000313" key="9">
    <source>
        <dbReference type="EMBL" id="SDE70938.1"/>
    </source>
</evidence>
<dbReference type="InterPro" id="IPR000700">
    <property type="entry name" value="PAS-assoc_C"/>
</dbReference>
<evidence type="ECO:0000256" key="5">
    <source>
        <dbReference type="ARBA" id="ARBA00022777"/>
    </source>
</evidence>
<dbReference type="SMART" id="SM00387">
    <property type="entry name" value="HATPase_c"/>
    <property type="match status" value="1"/>
</dbReference>
<dbReference type="Gene3D" id="3.30.450.20">
    <property type="entry name" value="PAS domain"/>
    <property type="match status" value="4"/>
</dbReference>
<dbReference type="RefSeq" id="WP_139150207.1">
    <property type="nucleotide sequence ID" value="NZ_FNBD01000003.1"/>
</dbReference>
<evidence type="ECO:0000256" key="4">
    <source>
        <dbReference type="ARBA" id="ARBA00022679"/>
    </source>
</evidence>
<dbReference type="PANTHER" id="PTHR43304">
    <property type="entry name" value="PHYTOCHROME-LIKE PROTEIN CPH1"/>
    <property type="match status" value="1"/>
</dbReference>
<dbReference type="SUPFAM" id="SSF55785">
    <property type="entry name" value="PYP-like sensor domain (PAS domain)"/>
    <property type="match status" value="3"/>
</dbReference>
<name>A0A1G7F4S2_9FLAO</name>
<evidence type="ECO:0000256" key="3">
    <source>
        <dbReference type="ARBA" id="ARBA00022553"/>
    </source>
</evidence>
<dbReference type="Pfam" id="PF08447">
    <property type="entry name" value="PAS_3"/>
    <property type="match status" value="1"/>
</dbReference>
<dbReference type="SMART" id="SM00086">
    <property type="entry name" value="PAC"/>
    <property type="match status" value="3"/>
</dbReference>
<keyword evidence="5" id="KW-0418">Kinase</keyword>
<evidence type="ECO:0000256" key="2">
    <source>
        <dbReference type="ARBA" id="ARBA00012438"/>
    </source>
</evidence>
<dbReference type="InterPro" id="IPR035965">
    <property type="entry name" value="PAS-like_dom_sf"/>
</dbReference>
<dbReference type="AlphaFoldDB" id="A0A1G7F4S2"/>
<dbReference type="Proteomes" id="UP000182114">
    <property type="component" value="Unassembled WGS sequence"/>
</dbReference>
<dbReference type="Pfam" id="PF02518">
    <property type="entry name" value="HATPase_c"/>
    <property type="match status" value="1"/>
</dbReference>
<dbReference type="InterPro" id="IPR005467">
    <property type="entry name" value="His_kinase_dom"/>
</dbReference>
<feature type="domain" description="Histidine kinase" evidence="6">
    <location>
        <begin position="515"/>
        <end position="727"/>
    </location>
</feature>
<dbReference type="PROSITE" id="PS50113">
    <property type="entry name" value="PAC"/>
    <property type="match status" value="2"/>
</dbReference>
<reference evidence="10" key="1">
    <citation type="submission" date="2016-10" db="EMBL/GenBank/DDBJ databases">
        <authorList>
            <person name="Varghese N."/>
            <person name="Submissions S."/>
        </authorList>
    </citation>
    <scope>NUCLEOTIDE SEQUENCE [LARGE SCALE GENOMIC DNA]</scope>
    <source>
        <strain evidence="10">DSM 24729</strain>
    </source>
</reference>
<accession>A0A1G7F4S2</accession>